<protein>
    <recommendedName>
        <fullName evidence="7">Probable cytosol aminopeptidase</fullName>
    </recommendedName>
    <alternativeName>
        <fullName evidence="8">Leucine aminopeptidase</fullName>
    </alternativeName>
    <alternativeName>
        <fullName evidence="5">Leucyl aminopeptidase</fullName>
    </alternativeName>
</protein>
<dbReference type="Pfam" id="PF02789">
    <property type="entry name" value="Peptidase_M17_N"/>
    <property type="match status" value="1"/>
</dbReference>
<dbReference type="Pfam" id="PF00883">
    <property type="entry name" value="Peptidase_M17"/>
    <property type="match status" value="1"/>
</dbReference>
<keyword evidence="4" id="KW-0378">Hydrolase</keyword>
<evidence type="ECO:0000256" key="7">
    <source>
        <dbReference type="ARBA" id="ARBA00050021"/>
    </source>
</evidence>
<evidence type="ECO:0000256" key="8">
    <source>
        <dbReference type="ARBA" id="ARBA00050061"/>
    </source>
</evidence>
<dbReference type="InterPro" id="IPR000819">
    <property type="entry name" value="Peptidase_M17_C"/>
</dbReference>
<keyword evidence="2" id="KW-0031">Aminopeptidase</keyword>
<dbReference type="InterPro" id="IPR011356">
    <property type="entry name" value="Leucine_aapep/pepB"/>
</dbReference>
<dbReference type="PANTHER" id="PTHR11963:SF23">
    <property type="entry name" value="CYTOSOL AMINOPEPTIDASE"/>
    <property type="match status" value="1"/>
</dbReference>
<evidence type="ECO:0000256" key="4">
    <source>
        <dbReference type="ARBA" id="ARBA00022801"/>
    </source>
</evidence>
<dbReference type="EMBL" id="MSZX01000001">
    <property type="protein sequence ID" value="OPA80799.1"/>
    <property type="molecule type" value="Genomic_DNA"/>
</dbReference>
<dbReference type="CDD" id="cd00433">
    <property type="entry name" value="Peptidase_M17"/>
    <property type="match status" value="1"/>
</dbReference>
<dbReference type="GO" id="GO:0006508">
    <property type="term" value="P:proteolysis"/>
    <property type="evidence" value="ECO:0007669"/>
    <property type="project" value="UniProtKB-KW"/>
</dbReference>
<name>A0A1T2XLQ2_9BACL</name>
<dbReference type="Proteomes" id="UP000190188">
    <property type="component" value="Unassembled WGS sequence"/>
</dbReference>
<keyword evidence="3" id="KW-0645">Protease</keyword>
<accession>A0A1T2XLQ2</accession>
<evidence type="ECO:0000259" key="9">
    <source>
        <dbReference type="Pfam" id="PF00883"/>
    </source>
</evidence>
<dbReference type="SUPFAM" id="SSF53187">
    <property type="entry name" value="Zn-dependent exopeptidases"/>
    <property type="match status" value="1"/>
</dbReference>
<evidence type="ECO:0000313" key="11">
    <source>
        <dbReference type="EMBL" id="OPA80799.1"/>
    </source>
</evidence>
<evidence type="ECO:0000256" key="3">
    <source>
        <dbReference type="ARBA" id="ARBA00022670"/>
    </source>
</evidence>
<keyword evidence="12" id="KW-1185">Reference proteome</keyword>
<reference evidence="11 12" key="1">
    <citation type="submission" date="2017-01" db="EMBL/GenBank/DDBJ databases">
        <title>Genome analysis of Paenibacillus selenitrireducens ES3-24.</title>
        <authorList>
            <person name="Xu D."/>
            <person name="Yao R."/>
            <person name="Zheng S."/>
        </authorList>
    </citation>
    <scope>NUCLEOTIDE SEQUENCE [LARGE SCALE GENOMIC DNA]</scope>
    <source>
        <strain evidence="11 12">ES3-24</strain>
    </source>
</reference>
<evidence type="ECO:0000256" key="1">
    <source>
        <dbReference type="ARBA" id="ARBA00009528"/>
    </source>
</evidence>
<dbReference type="InterPro" id="IPR008283">
    <property type="entry name" value="Peptidase_M17_N"/>
</dbReference>
<dbReference type="PANTHER" id="PTHR11963">
    <property type="entry name" value="LEUCINE AMINOPEPTIDASE-RELATED"/>
    <property type="match status" value="1"/>
</dbReference>
<feature type="domain" description="Cytosol aminopeptidase" evidence="9">
    <location>
        <begin position="164"/>
        <end position="468"/>
    </location>
</feature>
<comment type="function">
    <text evidence="6">Presumably involved in the processing and regular turnover of intracellular proteins. Catalyzes the removal of unsubstituted N-terminal amino acids from various peptides.</text>
</comment>
<dbReference type="InterPro" id="IPR043472">
    <property type="entry name" value="Macro_dom-like"/>
</dbReference>
<dbReference type="RefSeq" id="WP_078496446.1">
    <property type="nucleotide sequence ID" value="NZ_MSZX01000001.1"/>
</dbReference>
<dbReference type="AlphaFoldDB" id="A0A1T2XLQ2"/>
<evidence type="ECO:0000256" key="5">
    <source>
        <dbReference type="ARBA" id="ARBA00033172"/>
    </source>
</evidence>
<dbReference type="Gene3D" id="3.40.630.10">
    <property type="entry name" value="Zn peptidases"/>
    <property type="match status" value="1"/>
</dbReference>
<evidence type="ECO:0000313" key="12">
    <source>
        <dbReference type="Proteomes" id="UP000190188"/>
    </source>
</evidence>
<gene>
    <name evidence="11" type="ORF">BVG16_00115</name>
</gene>
<dbReference type="Gene3D" id="3.40.220.10">
    <property type="entry name" value="Leucine Aminopeptidase, subunit E, domain 1"/>
    <property type="match status" value="1"/>
</dbReference>
<dbReference type="SUPFAM" id="SSF52949">
    <property type="entry name" value="Macro domain-like"/>
    <property type="match status" value="1"/>
</dbReference>
<dbReference type="GO" id="GO:0030145">
    <property type="term" value="F:manganese ion binding"/>
    <property type="evidence" value="ECO:0007669"/>
    <property type="project" value="InterPro"/>
</dbReference>
<comment type="caution">
    <text evidence="11">The sequence shown here is derived from an EMBL/GenBank/DDBJ whole genome shotgun (WGS) entry which is preliminary data.</text>
</comment>
<dbReference type="PRINTS" id="PR00481">
    <property type="entry name" value="LAMNOPPTDASE"/>
</dbReference>
<evidence type="ECO:0000259" key="10">
    <source>
        <dbReference type="Pfam" id="PF02789"/>
    </source>
</evidence>
<dbReference type="GO" id="GO:0005737">
    <property type="term" value="C:cytoplasm"/>
    <property type="evidence" value="ECO:0007669"/>
    <property type="project" value="InterPro"/>
</dbReference>
<dbReference type="GO" id="GO:0070006">
    <property type="term" value="F:metalloaminopeptidase activity"/>
    <property type="evidence" value="ECO:0007669"/>
    <property type="project" value="InterPro"/>
</dbReference>
<proteinExistence type="inferred from homology"/>
<dbReference type="STRING" id="1324314.BVG16_00115"/>
<organism evidence="11 12">
    <name type="scientific">Paenibacillus selenitireducens</name>
    <dbReference type="NCBI Taxonomy" id="1324314"/>
    <lineage>
        <taxon>Bacteria</taxon>
        <taxon>Bacillati</taxon>
        <taxon>Bacillota</taxon>
        <taxon>Bacilli</taxon>
        <taxon>Bacillales</taxon>
        <taxon>Paenibacillaceae</taxon>
        <taxon>Paenibacillus</taxon>
    </lineage>
</organism>
<feature type="domain" description="Peptidase M17 leucyl aminopeptidase N-terminal" evidence="10">
    <location>
        <begin position="39"/>
        <end position="130"/>
    </location>
</feature>
<evidence type="ECO:0000256" key="2">
    <source>
        <dbReference type="ARBA" id="ARBA00022438"/>
    </source>
</evidence>
<sequence length="484" mass="52796">MHIVAGQDQTVDTLIYPLFEEDLAHHLAYEVRPHMKQRGQTTWFFGQRGEQHLLVVGMGKRTDFQAERLREAAGNAGRAAEREGVRSVGVKLEALQVLAANELTMASLITAWVEGWLLGTYVFDTYKSKKTVRTIEQMQLHVDASSEIDEAIMTGRIRAKGTIFTREMVNEPANQLNPDSFVERIQAHYAEGKAQLRVYRGEQLEQLQMRGLITVGQGSPHPPAFVELRYCTDPSLPLTALVGKGVTFDMGGMNVKSGKDISDARFDMGGAAAVLGAMDILMELEVKTNVVALLVIAENVPDGAAYLPSDIIQYPNGISVQVGNTDGEGRLMLADALLYAHRIGAQEVVELATLTGTIGVALGLGIAGIFGNEGLSHALIRAGEKSGDRLWPLPIIDEYETFLKSDYADLNNNSSSPYGGAIMAALFLRHFVDPSQRWVHIDMANTVQAHAACGHYIPGATGYGARLLTDYIMERSASYMQGGM</sequence>
<evidence type="ECO:0000256" key="6">
    <source>
        <dbReference type="ARBA" id="ARBA00049972"/>
    </source>
</evidence>
<comment type="similarity">
    <text evidence="1">Belongs to the peptidase M17 family.</text>
</comment>
<dbReference type="OrthoDB" id="9809354at2"/>